<dbReference type="SMART" id="SM00175">
    <property type="entry name" value="RAB"/>
    <property type="match status" value="1"/>
</dbReference>
<gene>
    <name evidence="4" type="ORF">BSTOLATCC_MIC58068</name>
</gene>
<keyword evidence="3" id="KW-0342">GTP-binding</keyword>
<name>A0AAU9K7Z2_9CILI</name>
<dbReference type="EMBL" id="CAJZBQ010000056">
    <property type="protein sequence ID" value="CAG9333250.1"/>
    <property type="molecule type" value="Genomic_DNA"/>
</dbReference>
<keyword evidence="2" id="KW-0547">Nucleotide-binding</keyword>
<proteinExistence type="inferred from homology"/>
<sequence>MDGERDYDYMFKVIIIGESGTGKSCLLHYLIENRFKRNPNHTVGVEFGCKRLSIGDKQIKLQIWDTAGQERFRSVTKSYYRGAAAALVVYDITNSESFQKLPSWINDVRTLSRPNISLIVVGNKCDLKSSRAVSVVDASCFCQEQEVPLIETSAATGENVEEAFMKLAKSVLTKLDNKQLDHVQGIQPGPGRLSAVHDRSCSC</sequence>
<dbReference type="GO" id="GO:0005525">
    <property type="term" value="F:GTP binding"/>
    <property type="evidence" value="ECO:0007669"/>
    <property type="project" value="UniProtKB-KW"/>
</dbReference>
<organism evidence="4 5">
    <name type="scientific">Blepharisma stoltei</name>
    <dbReference type="NCBI Taxonomy" id="1481888"/>
    <lineage>
        <taxon>Eukaryota</taxon>
        <taxon>Sar</taxon>
        <taxon>Alveolata</taxon>
        <taxon>Ciliophora</taxon>
        <taxon>Postciliodesmatophora</taxon>
        <taxon>Heterotrichea</taxon>
        <taxon>Heterotrichida</taxon>
        <taxon>Blepharismidae</taxon>
        <taxon>Blepharisma</taxon>
    </lineage>
</organism>
<dbReference type="NCBIfam" id="TIGR00231">
    <property type="entry name" value="small_GTP"/>
    <property type="match status" value="1"/>
</dbReference>
<dbReference type="PROSITE" id="PS51419">
    <property type="entry name" value="RAB"/>
    <property type="match status" value="1"/>
</dbReference>
<dbReference type="InterPro" id="IPR050209">
    <property type="entry name" value="Rab_GTPases_membrane_traffic"/>
</dbReference>
<comment type="similarity">
    <text evidence="1">Belongs to the small GTPase superfamily. Rab family.</text>
</comment>
<dbReference type="GO" id="GO:0003924">
    <property type="term" value="F:GTPase activity"/>
    <property type="evidence" value="ECO:0007669"/>
    <property type="project" value="InterPro"/>
</dbReference>
<dbReference type="CDD" id="cd00154">
    <property type="entry name" value="Rab"/>
    <property type="match status" value="1"/>
</dbReference>
<dbReference type="InterPro" id="IPR025662">
    <property type="entry name" value="Sigma_54_int_dom_ATP-bd_1"/>
</dbReference>
<dbReference type="SMART" id="SM00174">
    <property type="entry name" value="RHO"/>
    <property type="match status" value="1"/>
</dbReference>
<dbReference type="SMART" id="SM00176">
    <property type="entry name" value="RAN"/>
    <property type="match status" value="1"/>
</dbReference>
<dbReference type="AlphaFoldDB" id="A0AAU9K7Z2"/>
<dbReference type="PANTHER" id="PTHR47979">
    <property type="entry name" value="DRAB11-RELATED"/>
    <property type="match status" value="1"/>
</dbReference>
<comment type="caution">
    <text evidence="4">The sequence shown here is derived from an EMBL/GenBank/DDBJ whole genome shotgun (WGS) entry which is preliminary data.</text>
</comment>
<dbReference type="Gene3D" id="3.40.50.300">
    <property type="entry name" value="P-loop containing nucleotide triphosphate hydrolases"/>
    <property type="match status" value="1"/>
</dbReference>
<dbReference type="InterPro" id="IPR005225">
    <property type="entry name" value="Small_GTP-bd"/>
</dbReference>
<dbReference type="Proteomes" id="UP001162131">
    <property type="component" value="Unassembled WGS sequence"/>
</dbReference>
<dbReference type="Pfam" id="PF00071">
    <property type="entry name" value="Ras"/>
    <property type="match status" value="1"/>
</dbReference>
<dbReference type="FunFam" id="3.40.50.300:FF:001072">
    <property type="entry name" value="Rab family GTPase"/>
    <property type="match status" value="1"/>
</dbReference>
<evidence type="ECO:0000313" key="4">
    <source>
        <dbReference type="EMBL" id="CAG9333250.1"/>
    </source>
</evidence>
<evidence type="ECO:0000256" key="2">
    <source>
        <dbReference type="ARBA" id="ARBA00022741"/>
    </source>
</evidence>
<keyword evidence="5" id="KW-1185">Reference proteome</keyword>
<accession>A0AAU9K7Z2</accession>
<dbReference type="SUPFAM" id="SSF52540">
    <property type="entry name" value="P-loop containing nucleoside triphosphate hydrolases"/>
    <property type="match status" value="1"/>
</dbReference>
<evidence type="ECO:0000256" key="3">
    <source>
        <dbReference type="ARBA" id="ARBA00023134"/>
    </source>
</evidence>
<dbReference type="InterPro" id="IPR027417">
    <property type="entry name" value="P-loop_NTPase"/>
</dbReference>
<dbReference type="PRINTS" id="PR00449">
    <property type="entry name" value="RASTRNSFRMNG"/>
</dbReference>
<dbReference type="PROSITE" id="PS51421">
    <property type="entry name" value="RAS"/>
    <property type="match status" value="1"/>
</dbReference>
<reference evidence="4" key="1">
    <citation type="submission" date="2021-09" db="EMBL/GenBank/DDBJ databases">
        <authorList>
            <consortium name="AG Swart"/>
            <person name="Singh M."/>
            <person name="Singh A."/>
            <person name="Seah K."/>
            <person name="Emmerich C."/>
        </authorList>
    </citation>
    <scope>NUCLEOTIDE SEQUENCE</scope>
    <source>
        <strain evidence="4">ATCC30299</strain>
    </source>
</reference>
<dbReference type="SMART" id="SM00173">
    <property type="entry name" value="RAS"/>
    <property type="match status" value="1"/>
</dbReference>
<dbReference type="InterPro" id="IPR001806">
    <property type="entry name" value="Small_GTPase"/>
</dbReference>
<dbReference type="PROSITE" id="PS00675">
    <property type="entry name" value="SIGMA54_INTERACT_1"/>
    <property type="match status" value="1"/>
</dbReference>
<evidence type="ECO:0000256" key="1">
    <source>
        <dbReference type="ARBA" id="ARBA00006270"/>
    </source>
</evidence>
<evidence type="ECO:0000313" key="5">
    <source>
        <dbReference type="Proteomes" id="UP001162131"/>
    </source>
</evidence>
<evidence type="ECO:0008006" key="6">
    <source>
        <dbReference type="Google" id="ProtNLM"/>
    </source>
</evidence>
<protein>
    <recommendedName>
        <fullName evidence="6">Ras-related protein Rab-4B</fullName>
    </recommendedName>
</protein>